<keyword evidence="3" id="KW-1185">Reference proteome</keyword>
<feature type="signal peptide" evidence="1">
    <location>
        <begin position="1"/>
        <end position="33"/>
    </location>
</feature>
<sequence>MTDPATASRTCARFATGLAAAAFCGALALPTCAQTPARAAATEFTLTSPTVADGGTLPAALVNNRYGCTGANHSPPLAWQHSPAGTRAFAVSVYDTDARGGKGWWHWIATGIPAKTSQLQENASSHGELTRLGAREGRTDFGDAGYRGPCPPVGDAAHHYIVTLYALDNDGRKFEMNLPPSELVREIEAHTIARATFVATYGRPAGQ</sequence>
<accession>A0A5E4Y9Z4</accession>
<dbReference type="Gene3D" id="3.90.280.10">
    <property type="entry name" value="PEBP-like"/>
    <property type="match status" value="1"/>
</dbReference>
<keyword evidence="2" id="KW-0449">Lipoprotein</keyword>
<organism evidence="2 3">
    <name type="scientific">Pandoraea terrae</name>
    <dbReference type="NCBI Taxonomy" id="1537710"/>
    <lineage>
        <taxon>Bacteria</taxon>
        <taxon>Pseudomonadati</taxon>
        <taxon>Pseudomonadota</taxon>
        <taxon>Betaproteobacteria</taxon>
        <taxon>Burkholderiales</taxon>
        <taxon>Burkholderiaceae</taxon>
        <taxon>Pandoraea</taxon>
    </lineage>
</organism>
<dbReference type="Pfam" id="PF01161">
    <property type="entry name" value="PBP"/>
    <property type="match status" value="1"/>
</dbReference>
<evidence type="ECO:0000313" key="3">
    <source>
        <dbReference type="Proteomes" id="UP000414233"/>
    </source>
</evidence>
<gene>
    <name evidence="2" type="primary">lppC</name>
    <name evidence="2" type="ORF">PTE30175_04275</name>
</gene>
<dbReference type="CDD" id="cd00865">
    <property type="entry name" value="PEBP_bact_arch"/>
    <property type="match status" value="1"/>
</dbReference>
<dbReference type="SUPFAM" id="SSF49777">
    <property type="entry name" value="PEBP-like"/>
    <property type="match status" value="1"/>
</dbReference>
<reference evidence="2 3" key="1">
    <citation type="submission" date="2019-08" db="EMBL/GenBank/DDBJ databases">
        <authorList>
            <person name="Peeters C."/>
        </authorList>
    </citation>
    <scope>NUCLEOTIDE SEQUENCE [LARGE SCALE GENOMIC DNA]</scope>
    <source>
        <strain evidence="2 3">LMG 30175</strain>
    </source>
</reference>
<evidence type="ECO:0000256" key="1">
    <source>
        <dbReference type="SAM" id="SignalP"/>
    </source>
</evidence>
<dbReference type="PANTHER" id="PTHR30289:SF1">
    <property type="entry name" value="PEBP (PHOSPHATIDYLETHANOLAMINE-BINDING PROTEIN) FAMILY PROTEIN"/>
    <property type="match status" value="1"/>
</dbReference>
<dbReference type="NCBIfam" id="TIGR00481">
    <property type="entry name" value="YbhB/YbcL family Raf kinase inhibitor-like protein"/>
    <property type="match status" value="1"/>
</dbReference>
<proteinExistence type="predicted"/>
<dbReference type="Proteomes" id="UP000414233">
    <property type="component" value="Unassembled WGS sequence"/>
</dbReference>
<evidence type="ECO:0000313" key="2">
    <source>
        <dbReference type="EMBL" id="VVE45282.1"/>
    </source>
</evidence>
<dbReference type="InterPro" id="IPR005247">
    <property type="entry name" value="YbhB_YbcL/LppC-like"/>
</dbReference>
<dbReference type="InterPro" id="IPR036610">
    <property type="entry name" value="PEBP-like_sf"/>
</dbReference>
<keyword evidence="1" id="KW-0732">Signal</keyword>
<dbReference type="InterPro" id="IPR008914">
    <property type="entry name" value="PEBP"/>
</dbReference>
<feature type="chain" id="PRO_5022737343" evidence="1">
    <location>
        <begin position="34"/>
        <end position="207"/>
    </location>
</feature>
<dbReference type="RefSeq" id="WP_191629162.1">
    <property type="nucleotide sequence ID" value="NZ_CABPRZ010000022.1"/>
</dbReference>
<dbReference type="PANTHER" id="PTHR30289">
    <property type="entry name" value="UNCHARACTERIZED PROTEIN YBCL-RELATED"/>
    <property type="match status" value="1"/>
</dbReference>
<dbReference type="EMBL" id="CABPRZ010000022">
    <property type="protein sequence ID" value="VVE45282.1"/>
    <property type="molecule type" value="Genomic_DNA"/>
</dbReference>
<dbReference type="AlphaFoldDB" id="A0A5E4Y9Z4"/>
<protein>
    <submittedName>
        <fullName evidence="2">Lipoprotein LppC</fullName>
    </submittedName>
</protein>
<name>A0A5E4Y9Z4_9BURK</name>